<keyword evidence="2" id="KW-0677">Repeat</keyword>
<evidence type="ECO:0000313" key="6">
    <source>
        <dbReference type="Proteomes" id="UP000007799"/>
    </source>
</evidence>
<feature type="region of interest" description="Disordered" evidence="3">
    <location>
        <begin position="46"/>
        <end position="72"/>
    </location>
</feature>
<evidence type="ECO:0000256" key="2">
    <source>
        <dbReference type="ARBA" id="ARBA00022737"/>
    </source>
</evidence>
<dbReference type="PANTHER" id="PTHR15261">
    <property type="entry name" value="THROMBOSPONDIN-TYPE LAMININ G DOMAIN AND EAR REPEAT-CONTAINING"/>
    <property type="match status" value="1"/>
</dbReference>
<dbReference type="InterPro" id="IPR005492">
    <property type="entry name" value="EPTP"/>
</dbReference>
<dbReference type="KEGG" id="sre:PTSG_03144"/>
<evidence type="ECO:0000313" key="5">
    <source>
        <dbReference type="EMBL" id="EGD82496.1"/>
    </source>
</evidence>
<feature type="compositionally biased region" description="Low complexity" evidence="3">
    <location>
        <begin position="54"/>
        <end position="68"/>
    </location>
</feature>
<dbReference type="Pfam" id="PF03736">
    <property type="entry name" value="EPTP"/>
    <property type="match status" value="1"/>
</dbReference>
<gene>
    <name evidence="5" type="ORF">PTSG_03144</name>
</gene>
<evidence type="ECO:0008006" key="7">
    <source>
        <dbReference type="Google" id="ProtNLM"/>
    </source>
</evidence>
<dbReference type="OrthoDB" id="408373at2759"/>
<keyword evidence="6" id="KW-1185">Reference proteome</keyword>
<dbReference type="PROSITE" id="PS51257">
    <property type="entry name" value="PROKAR_LIPOPROTEIN"/>
    <property type="match status" value="1"/>
</dbReference>
<evidence type="ECO:0000256" key="4">
    <source>
        <dbReference type="SAM" id="SignalP"/>
    </source>
</evidence>
<dbReference type="OMA" id="ITEHANE"/>
<keyword evidence="1 4" id="KW-0732">Signal</keyword>
<organism evidence="6">
    <name type="scientific">Salpingoeca rosetta (strain ATCC 50818 / BSB-021)</name>
    <dbReference type="NCBI Taxonomy" id="946362"/>
    <lineage>
        <taxon>Eukaryota</taxon>
        <taxon>Choanoflagellata</taxon>
        <taxon>Craspedida</taxon>
        <taxon>Salpingoecidae</taxon>
        <taxon>Salpingoeca</taxon>
    </lineage>
</organism>
<proteinExistence type="predicted"/>
<evidence type="ECO:0000256" key="3">
    <source>
        <dbReference type="SAM" id="MobiDB-lite"/>
    </source>
</evidence>
<dbReference type="RefSeq" id="XP_004995732.1">
    <property type="nucleotide sequence ID" value="XM_004995675.1"/>
</dbReference>
<dbReference type="GeneID" id="16076319"/>
<dbReference type="Proteomes" id="UP000007799">
    <property type="component" value="Unassembled WGS sequence"/>
</dbReference>
<dbReference type="GO" id="GO:0007165">
    <property type="term" value="P:signal transduction"/>
    <property type="evidence" value="ECO:0007669"/>
    <property type="project" value="TreeGrafter"/>
</dbReference>
<feature type="signal peptide" evidence="4">
    <location>
        <begin position="1"/>
        <end position="24"/>
    </location>
</feature>
<dbReference type="EMBL" id="GL832961">
    <property type="protein sequence ID" value="EGD82496.1"/>
    <property type="molecule type" value="Genomic_DNA"/>
</dbReference>
<feature type="chain" id="PRO_5003290276" description="WSC domain-containing protein" evidence="4">
    <location>
        <begin position="25"/>
        <end position="1914"/>
    </location>
</feature>
<sequence>MAGKAVLLVVVLAVLSCVPHNARTAAMPDFDQIKATLHGQIMADAESMLPPPTSTSTTTTTTTSTTTSAYPSMDSENRVLLRGRRTLEDIVSIEKLEPVRRYVPASRLTDFVNVDSVADFFPTTRAQDFTFFRLTNANAGNASTILNTDVPRNACIAVASAERCVDSTCTSLSKNDVPQRVYSWQPVTQAWTDAGPGAAVEAGTGVITGNGIVGLTHFSPDKEQDMIIPASFSSDITSTNFRPFEQCGDVWRYQGEGQGYHKYLDCAWTTHGARHVEHFAINGEHFILQTNMVKRQYFLGQVVSETFTSVPNFILKWSARTTDNQGQEQQHGFFLTGGEQTNGTLSPDDAAYNENIGNNGANVWQVFGSLSGVVHAKVFDIRGETFLAFAEYVSDKACTSLDAQSVFPSCWDVEISSHVFKYDPRSDNPRGDCIAPGNPAGCQEFQGEFKPYQTLRTVGARHIEAFSVSTTGSVQHFLAVAESHDNGLETASSTIYRWNGYRFGVFQKLDTLFAEKFEFFEIEGQAHLAVTNRGCPPLERNTSFAACGTADSANVGRTQVYYYDVFTDEFRLLKETAELGELHAYGSSTNEDGALVLENGGQGPVGLAVFQLPRFELVRFTETVTYVAVANARILETNTVGSCPNTSPVLCSRPENLFRLRSTVTMGIANSVTQVSQQAVETELQLSALATQVNGGEGLTSSLVREYGLDLRLYGASSSVDVNIGGEQYVIVGFEEAYMTAEECVDMYVNRSSPAYACGHLNTDSSIATEAQCASTCDQSSSTYDPVVRNHRTETIVFRVARGTTRPRLQEVQRLPSLGVSALHVFQTEANVTQEVFDACASAMNPADCIDAATAGTGGETVLAVVNAKSTCEHSLVDDAPLSPDPAKAVTLYVFSTSSKKFVERGRVHTMCEPASITTFTTECQRTSGTHFAAPACAQYMALAEDCTAYNEYLVARGQNDTDHLIPGNHRISFHRLMEHGTLTYMHCQPYPDPGDERNHAESPCYQSPDRFRQAGVADAGDEHAYDFPDLLPTSAVLGQDITEDGTGYFPRLRATPVASITAGISRARKNIFYRNDRGTEEAIPVNDLDGQSMSPYWLNGRKRFEVLLSVSYDRRRAAPQVFGLRALHPRSRACAGRHATTPRRRAFEVAQAMSGAITSGGTQSVFFERQTLDGSTRSYAVFAERHTRTTTDTDADAPAGYLSSVYVDSACHEYTKFDSTDPDVSSGGIFAPAVDILPGVTLPANDTEWCPYSTHVDHFLAWEAFENHYHPVSPCKGRSYNPDGPTYGVYQRFYNRLPPASIRAPLSETVTATPRAGFAYPRLPDEVQILPSFQFSTADYVELFNRKDEVMGKLQDLATYQANAVEAVEVCGSSSQLWLVFGNDGWDVQYNSEGLPVGGITPPVQKRYLYRWNENYAVASDGRTCSAAAAREELALYGTAYAQLGCFEAVELSVPVNSGRAIAVSMFSAYGWLVMLQINAAEGQAEDPAPALCKADTTANSPAGVSSYSAVVDLATYGGSSCRVHVQEEAATITRLELEDRVAETVSQTMNAIAEVMQVALNSTAPLNYTALDERYVTLNTDQEITGTKTFSVLSADAAIISNDLAVEGELDVAGTATIGENLDVFGTVDGVDVSVFNEQVRVDAEDTALKLLELTELSCTLSADVDSLNSNVFGTSAAGAVQCVGVVKETQCYPKDSLKTDGFGGLFADVRRVVEGQLAPLALNVEVDSVRMFPKNTRAYLVLKAFSASNLTAAQAAVDLATYFSPLYCQADTSASAQVGYTLVTQAVRFVLVSCDLWSQDVLNELKLALVTSLSEYAVRATDIDTPTIVCNTDGSSRLDVQVKAANAYSADVAAALDSQPLWTDTYLSLVQALPSLFANVADVVEYSLDNYAPPDSAITTSDDDFSGDIMP</sequence>
<accession>F2U4D0</accession>
<dbReference type="InParanoid" id="F2U4D0"/>
<name>F2U4D0_SALR5</name>
<dbReference type="InterPro" id="IPR009039">
    <property type="entry name" value="EAR"/>
</dbReference>
<evidence type="ECO:0000256" key="1">
    <source>
        <dbReference type="ARBA" id="ARBA00022729"/>
    </source>
</evidence>
<protein>
    <recommendedName>
        <fullName evidence="7">WSC domain-containing protein</fullName>
    </recommendedName>
</protein>
<reference evidence="5" key="1">
    <citation type="submission" date="2009-08" db="EMBL/GenBank/DDBJ databases">
        <title>Annotation of Salpingoeca rosetta.</title>
        <authorList>
            <consortium name="The Broad Institute Genome Sequencing Platform"/>
            <person name="Russ C."/>
            <person name="Cuomo C."/>
            <person name="Burger G."/>
            <person name="Gray M.W."/>
            <person name="Holland P.W.H."/>
            <person name="King N."/>
            <person name="Lang F.B.F."/>
            <person name="Roger A.J."/>
            <person name="Ruiz-Trillo I."/>
            <person name="Young S.K."/>
            <person name="Zeng Q."/>
            <person name="Gargeya S."/>
            <person name="Alvarado L."/>
            <person name="Berlin A."/>
            <person name="Chapman S.B."/>
            <person name="Chen Z."/>
            <person name="Freedman E."/>
            <person name="Gellesch M."/>
            <person name="Goldberg J."/>
            <person name="Griggs A."/>
            <person name="Gujja S."/>
            <person name="Heilman E."/>
            <person name="Heiman D."/>
            <person name="Howarth C."/>
            <person name="Mehta T."/>
            <person name="Neiman D."/>
            <person name="Pearson M."/>
            <person name="Roberts A."/>
            <person name="Saif S."/>
            <person name="Shea T."/>
            <person name="Shenoy N."/>
            <person name="Sisk P."/>
            <person name="Stolte C."/>
            <person name="Sykes S."/>
            <person name="White J."/>
            <person name="Yandava C."/>
            <person name="Haas B."/>
            <person name="Nusbaum C."/>
            <person name="Birren B."/>
        </authorList>
    </citation>
    <scope>NUCLEOTIDE SEQUENCE [LARGE SCALE GENOMIC DNA]</scope>
    <source>
        <strain evidence="5">ATCC 50818</strain>
    </source>
</reference>
<dbReference type="PROSITE" id="PS50912">
    <property type="entry name" value="EAR"/>
    <property type="match status" value="1"/>
</dbReference>
<dbReference type="PANTHER" id="PTHR15261:SF4">
    <property type="entry name" value="THROMBOSPONDIN-TYPE LAMININ G DOMAIN AND EAR REPEAT-CONTAINING PROTEIN"/>
    <property type="match status" value="1"/>
</dbReference>